<keyword evidence="3" id="KW-1185">Reference proteome</keyword>
<gene>
    <name evidence="2" type="ORF">NIES267_18360</name>
</gene>
<feature type="transmembrane region" description="Helical" evidence="1">
    <location>
        <begin position="12"/>
        <end position="34"/>
    </location>
</feature>
<accession>A0A1Z4LM92</accession>
<evidence type="ECO:0000313" key="3">
    <source>
        <dbReference type="Proteomes" id="UP000218418"/>
    </source>
</evidence>
<name>A0A1Z4LM92_9CYAN</name>
<reference evidence="2 3" key="1">
    <citation type="submission" date="2017-06" db="EMBL/GenBank/DDBJ databases">
        <title>Genome sequencing of cyanobaciteial culture collection at National Institute for Environmental Studies (NIES).</title>
        <authorList>
            <person name="Hirose Y."/>
            <person name="Shimura Y."/>
            <person name="Fujisawa T."/>
            <person name="Nakamura Y."/>
            <person name="Kawachi M."/>
        </authorList>
    </citation>
    <scope>NUCLEOTIDE SEQUENCE [LARGE SCALE GENOMIC DNA]</scope>
    <source>
        <strain evidence="2 3">NIES-267</strain>
    </source>
</reference>
<keyword evidence="1" id="KW-0812">Transmembrane</keyword>
<evidence type="ECO:0000313" key="2">
    <source>
        <dbReference type="EMBL" id="BAY82357.1"/>
    </source>
</evidence>
<proteinExistence type="predicted"/>
<dbReference type="AlphaFoldDB" id="A0A1Z4LM92"/>
<dbReference type="Proteomes" id="UP000218418">
    <property type="component" value="Chromosome"/>
</dbReference>
<protein>
    <submittedName>
        <fullName evidence="2">Uncharacterized protein</fullName>
    </submittedName>
</protein>
<dbReference type="OrthoDB" id="9840669at2"/>
<sequence>MTKKKKIIKAIIIGIASATLVSGIGILILIVTLWTADSLEEYETKEALQSLEIRLGKGNISNVRVATSTYWLNQNYYSRFNAKADFIEKIINDTEVSRYKLQEEPINSDACQIMLAEKIKRSWWNPQDFDVNKCYSDNKVSPGYFSVLFYHPDSGTAFYYHHNN</sequence>
<evidence type="ECO:0000256" key="1">
    <source>
        <dbReference type="SAM" id="Phobius"/>
    </source>
</evidence>
<organism evidence="2 3">
    <name type="scientific">Calothrix parasitica NIES-267</name>
    <dbReference type="NCBI Taxonomy" id="1973488"/>
    <lineage>
        <taxon>Bacteria</taxon>
        <taxon>Bacillati</taxon>
        <taxon>Cyanobacteriota</taxon>
        <taxon>Cyanophyceae</taxon>
        <taxon>Nostocales</taxon>
        <taxon>Calotrichaceae</taxon>
        <taxon>Calothrix</taxon>
    </lineage>
</organism>
<dbReference type="EMBL" id="AP018227">
    <property type="protein sequence ID" value="BAY82357.1"/>
    <property type="molecule type" value="Genomic_DNA"/>
</dbReference>
<keyword evidence="1" id="KW-1133">Transmembrane helix</keyword>
<keyword evidence="1" id="KW-0472">Membrane</keyword>